<comment type="caution">
    <text evidence="4">The sequence shown here is derived from an EMBL/GenBank/DDBJ whole genome shotgun (WGS) entry which is preliminary data.</text>
</comment>
<accession>A0A3L6Q4X9</accession>
<dbReference type="OrthoDB" id="696952at2759"/>
<evidence type="ECO:0000313" key="5">
    <source>
        <dbReference type="Proteomes" id="UP000275267"/>
    </source>
</evidence>
<proteinExistence type="inferred from homology"/>
<dbReference type="Pfam" id="PF04504">
    <property type="entry name" value="GeBP-like_DBD"/>
    <property type="match status" value="1"/>
</dbReference>
<name>A0A3L6Q4X9_PANMI</name>
<sequence>MDPSIPAMAPTIAPSFPGSRGGQRAAAPTITISSGSDVSVRRPTVINVSSDDDDDEVTSQPRSAARRTTPPSSVSVVRSPRASSNRVGEARSQPRRAAPARPSSPASSGSGGSRSEATSSARPSSPASSGSGGSGSEATSRQPKKKNKWCLKDERLVLETMAFLRMCNKNDEVPKASEIWKHLVALNRRGVDVRQLSDKMSQLKSKFKKTAAKAAANGGKLRRRTRYRDEVLYEISQQVWPHLHEEAGL</sequence>
<gene>
    <name evidence="4" type="ORF">C2845_PM15G00220</name>
</gene>
<evidence type="ECO:0000256" key="2">
    <source>
        <dbReference type="SAM" id="MobiDB-lite"/>
    </source>
</evidence>
<evidence type="ECO:0000313" key="4">
    <source>
        <dbReference type="EMBL" id="RLM73719.1"/>
    </source>
</evidence>
<dbReference type="Proteomes" id="UP000275267">
    <property type="component" value="Unassembled WGS sequence"/>
</dbReference>
<keyword evidence="5" id="KW-1185">Reference proteome</keyword>
<protein>
    <recommendedName>
        <fullName evidence="3">Glabrous enhancer-binding protein-like DBD domain-containing protein</fullName>
    </recommendedName>
</protein>
<feature type="compositionally biased region" description="Low complexity" evidence="2">
    <location>
        <begin position="66"/>
        <end position="129"/>
    </location>
</feature>
<dbReference type="InterPro" id="IPR053932">
    <property type="entry name" value="GeBP-like_DBD"/>
</dbReference>
<organism evidence="4 5">
    <name type="scientific">Panicum miliaceum</name>
    <name type="common">Proso millet</name>
    <name type="synonym">Broomcorn millet</name>
    <dbReference type="NCBI Taxonomy" id="4540"/>
    <lineage>
        <taxon>Eukaryota</taxon>
        <taxon>Viridiplantae</taxon>
        <taxon>Streptophyta</taxon>
        <taxon>Embryophyta</taxon>
        <taxon>Tracheophyta</taxon>
        <taxon>Spermatophyta</taxon>
        <taxon>Magnoliopsida</taxon>
        <taxon>Liliopsida</taxon>
        <taxon>Poales</taxon>
        <taxon>Poaceae</taxon>
        <taxon>PACMAD clade</taxon>
        <taxon>Panicoideae</taxon>
        <taxon>Panicodae</taxon>
        <taxon>Paniceae</taxon>
        <taxon>Panicinae</taxon>
        <taxon>Panicum</taxon>
        <taxon>Panicum sect. Panicum</taxon>
    </lineage>
</organism>
<feature type="domain" description="Glabrous enhancer-binding protein-like DBD" evidence="3">
    <location>
        <begin position="147"/>
        <end position="240"/>
    </location>
</feature>
<dbReference type="EMBL" id="PQIB02000013">
    <property type="protein sequence ID" value="RLM73719.1"/>
    <property type="molecule type" value="Genomic_DNA"/>
</dbReference>
<feature type="region of interest" description="Disordered" evidence="2">
    <location>
        <begin position="1"/>
        <end position="146"/>
    </location>
</feature>
<evidence type="ECO:0000259" key="3">
    <source>
        <dbReference type="Pfam" id="PF04504"/>
    </source>
</evidence>
<dbReference type="AlphaFoldDB" id="A0A3L6Q4X9"/>
<reference evidence="5" key="1">
    <citation type="journal article" date="2019" name="Nat. Commun.">
        <title>The genome of broomcorn millet.</title>
        <authorList>
            <person name="Zou C."/>
            <person name="Miki D."/>
            <person name="Li D."/>
            <person name="Tang Q."/>
            <person name="Xiao L."/>
            <person name="Rajput S."/>
            <person name="Deng P."/>
            <person name="Jia W."/>
            <person name="Huang R."/>
            <person name="Zhang M."/>
            <person name="Sun Y."/>
            <person name="Hu J."/>
            <person name="Fu X."/>
            <person name="Schnable P.S."/>
            <person name="Li F."/>
            <person name="Zhang H."/>
            <person name="Feng B."/>
            <person name="Zhu X."/>
            <person name="Liu R."/>
            <person name="Schnable J.C."/>
            <person name="Zhu J.-K."/>
            <person name="Zhang H."/>
        </authorList>
    </citation>
    <scope>NUCLEOTIDE SEQUENCE [LARGE SCALE GENOMIC DNA]</scope>
</reference>
<comment type="similarity">
    <text evidence="1">Belongs to the GeBP family.</text>
</comment>
<evidence type="ECO:0000256" key="1">
    <source>
        <dbReference type="ARBA" id="ARBA00010820"/>
    </source>
</evidence>